<dbReference type="RefSeq" id="WP_149426252.1">
    <property type="nucleotide sequence ID" value="NZ_CP022579.1"/>
</dbReference>
<accession>A0A5C1EDL6</accession>
<feature type="transmembrane region" description="Helical" evidence="1">
    <location>
        <begin position="7"/>
        <end position="25"/>
    </location>
</feature>
<organism evidence="2 3">
    <name type="scientific">Oryzomicrobium terrae</name>
    <dbReference type="NCBI Taxonomy" id="1735038"/>
    <lineage>
        <taxon>Bacteria</taxon>
        <taxon>Pseudomonadati</taxon>
        <taxon>Pseudomonadota</taxon>
        <taxon>Betaproteobacteria</taxon>
        <taxon>Rhodocyclales</taxon>
        <taxon>Rhodocyclaceae</taxon>
        <taxon>Oryzomicrobium</taxon>
    </lineage>
</organism>
<feature type="transmembrane region" description="Helical" evidence="1">
    <location>
        <begin position="45"/>
        <end position="64"/>
    </location>
</feature>
<feature type="transmembrane region" description="Helical" evidence="1">
    <location>
        <begin position="244"/>
        <end position="263"/>
    </location>
</feature>
<feature type="transmembrane region" description="Helical" evidence="1">
    <location>
        <begin position="308"/>
        <end position="326"/>
    </location>
</feature>
<feature type="transmembrane region" description="Helical" evidence="1">
    <location>
        <begin position="76"/>
        <end position="94"/>
    </location>
</feature>
<feature type="transmembrane region" description="Helical" evidence="1">
    <location>
        <begin position="275"/>
        <end position="296"/>
    </location>
</feature>
<evidence type="ECO:0008006" key="4">
    <source>
        <dbReference type="Google" id="ProtNLM"/>
    </source>
</evidence>
<dbReference type="AlphaFoldDB" id="A0A5C1EDL6"/>
<proteinExistence type="predicted"/>
<dbReference type="Proteomes" id="UP000323671">
    <property type="component" value="Chromosome"/>
</dbReference>
<feature type="transmembrane region" description="Helical" evidence="1">
    <location>
        <begin position="338"/>
        <end position="358"/>
    </location>
</feature>
<reference evidence="2 3" key="1">
    <citation type="submission" date="2017-07" db="EMBL/GenBank/DDBJ databases">
        <title>Complete genome sequence of Oryzomicrobium terrae TPP412.</title>
        <authorList>
            <person name="Chiu L.-W."/>
            <person name="Lo K.-J."/>
            <person name="Tsai Y.-M."/>
            <person name="Lin S.-S."/>
            <person name="Kuo C.-H."/>
            <person name="Liu C.-T."/>
        </authorList>
    </citation>
    <scope>NUCLEOTIDE SEQUENCE [LARGE SCALE GENOMIC DNA]</scope>
    <source>
        <strain evidence="2 3">TPP412</strain>
    </source>
</reference>
<evidence type="ECO:0000313" key="3">
    <source>
        <dbReference type="Proteomes" id="UP000323671"/>
    </source>
</evidence>
<evidence type="ECO:0000313" key="2">
    <source>
        <dbReference type="EMBL" id="QEL66398.1"/>
    </source>
</evidence>
<sequence length="370" mass="37768">MPVRYRIPLFLCAVVALVTGLWGGLGRLPGLFELTGGAALPPPNAIGFHGALMAAAFFGTVISLERAVALNRPWAYLAPALCGLGGIALLAGLAPVPGGSLLALGLAMLVVASAEVWRRQKALHNVILLLAAALGAVASLVFAAGAPIRDAVPGWSAFLVLTIAGERLELSRLLPPSPFTLRGVAAAAGLAALAVLAGALGGLGADAVGAVLAVAYLALAALLVKRDVAWKSARLPGLPRYIAVCLLSGYLWLAAGALMLLAWGLPGGGPHYDAALHALFVGYVLAMVFGHAPIVLPAVAGIPFPYRPWLYAPLAVLHGSLLLRLLGDGLERADWRLAGGLGNGLAVLLFALSAALAVRSGVAAKRQRSR</sequence>
<keyword evidence="1" id="KW-1133">Transmembrane helix</keyword>
<dbReference type="EMBL" id="CP022579">
    <property type="protein sequence ID" value="QEL66398.1"/>
    <property type="molecule type" value="Genomic_DNA"/>
</dbReference>
<keyword evidence="1" id="KW-0812">Transmembrane</keyword>
<name>A0A5C1EDL6_9RHOO</name>
<dbReference type="KEGG" id="otr:OTERR_29220"/>
<feature type="transmembrane region" description="Helical" evidence="1">
    <location>
        <begin position="207"/>
        <end position="224"/>
    </location>
</feature>
<feature type="transmembrane region" description="Helical" evidence="1">
    <location>
        <begin position="126"/>
        <end position="146"/>
    </location>
</feature>
<evidence type="ECO:0000256" key="1">
    <source>
        <dbReference type="SAM" id="Phobius"/>
    </source>
</evidence>
<gene>
    <name evidence="2" type="ORF">OTERR_29220</name>
</gene>
<keyword evidence="3" id="KW-1185">Reference proteome</keyword>
<protein>
    <recommendedName>
        <fullName evidence="4">NnrS family protein</fullName>
    </recommendedName>
</protein>
<keyword evidence="1" id="KW-0472">Membrane</keyword>
<feature type="transmembrane region" description="Helical" evidence="1">
    <location>
        <begin position="100"/>
        <end position="117"/>
    </location>
</feature>